<evidence type="ECO:0000256" key="2">
    <source>
        <dbReference type="ARBA" id="ARBA00012483"/>
    </source>
</evidence>
<evidence type="ECO:0000256" key="4">
    <source>
        <dbReference type="ARBA" id="ARBA00022723"/>
    </source>
</evidence>
<comment type="catalytic activity">
    <reaction evidence="1">
        <text>S-ubiquitinyl-[E2 ubiquitin-conjugating enzyme]-L-cysteine + [acceptor protein]-L-lysine = [E2 ubiquitin-conjugating enzyme]-L-cysteine + N(6)-ubiquitinyl-[acceptor protein]-L-lysine.</text>
        <dbReference type="EC" id="2.3.2.27"/>
    </reaction>
</comment>
<dbReference type="Proteomes" id="UP000436088">
    <property type="component" value="Unassembled WGS sequence"/>
</dbReference>
<sequence>MWSRNSQFTGAHLWEREAAFKGSKSKAYLSWPLPLILAFYVALKDPKIDVLNVPGNRSNQLGSKATPVNVEQIPALNTLAFNIGETNAVAFAGLSSQNPGVITIANAVFGSKHHINPDVLAKAFHHQRKMGDIMVGRYWCYSCFQMVNPTIEPEIKCPSCESGFVEEISSMRPYSNTNGIDSASDNNFSFLAPIPILLGIISGLGTTRSRIAGRDRVDTNNTSQDALDDELGRDFGALLMRRRRRRSSSALHTLYDTPNAAVSEPENPENNRQRRDRLILSNPFNDGALIVHALFGDYLMGHGWDLLLQYLPENDINHHSVPPALTEAIEAIPNVTVDDILHCSVCLEDIEIGSEAKEMPCKHKFHSGCITPWLELHSSCPVCRYKLRWNYSEIEPNVTRNGEGRVGVADARNGVEIGIGRQYWIPIPWHYERLLALQGSGSGSTSASSASSLEALPGSENAPQTNEN</sequence>
<protein>
    <recommendedName>
        <fullName evidence="2">RING-type E3 ubiquitin transferase</fullName>
        <ecNumber evidence="2">2.3.2.27</ecNumber>
    </recommendedName>
</protein>
<keyword evidence="8" id="KW-0862">Zinc</keyword>
<keyword evidence="4" id="KW-0479">Metal-binding</keyword>
<dbReference type="Gene3D" id="2.60.120.10">
    <property type="entry name" value="Jelly Rolls"/>
    <property type="match status" value="1"/>
</dbReference>
<dbReference type="Gene3D" id="3.30.40.10">
    <property type="entry name" value="Zinc/RING finger domain, C3HC4 (zinc finger)"/>
    <property type="match status" value="1"/>
</dbReference>
<evidence type="ECO:0000256" key="7">
    <source>
        <dbReference type="ARBA" id="ARBA00022786"/>
    </source>
</evidence>
<proteinExistence type="predicted"/>
<comment type="caution">
    <text evidence="12">The sequence shown here is derived from an EMBL/GenBank/DDBJ whole genome shotgun (WGS) entry which is preliminary data.</text>
</comment>
<dbReference type="SUPFAM" id="SSF51182">
    <property type="entry name" value="RmlC-like cupins"/>
    <property type="match status" value="1"/>
</dbReference>
<evidence type="ECO:0000256" key="8">
    <source>
        <dbReference type="ARBA" id="ARBA00022833"/>
    </source>
</evidence>
<dbReference type="SMART" id="SM00184">
    <property type="entry name" value="RING"/>
    <property type="match status" value="1"/>
</dbReference>
<evidence type="ECO:0000259" key="11">
    <source>
        <dbReference type="PROSITE" id="PS50089"/>
    </source>
</evidence>
<evidence type="ECO:0000256" key="5">
    <source>
        <dbReference type="ARBA" id="ARBA00022729"/>
    </source>
</evidence>
<dbReference type="InterPro" id="IPR014710">
    <property type="entry name" value="RmlC-like_jellyroll"/>
</dbReference>
<gene>
    <name evidence="12" type="ORF">F3Y22_tig00110584pilonHSYRG00221</name>
</gene>
<evidence type="ECO:0000313" key="12">
    <source>
        <dbReference type="EMBL" id="KAE8699201.1"/>
    </source>
</evidence>
<evidence type="ECO:0000256" key="3">
    <source>
        <dbReference type="ARBA" id="ARBA00022679"/>
    </source>
</evidence>
<evidence type="ECO:0000256" key="1">
    <source>
        <dbReference type="ARBA" id="ARBA00000900"/>
    </source>
</evidence>
<keyword evidence="7" id="KW-0833">Ubl conjugation pathway</keyword>
<dbReference type="CDD" id="cd16667">
    <property type="entry name" value="RING-H2_RNF126-like"/>
    <property type="match status" value="1"/>
</dbReference>
<dbReference type="EMBL" id="VEPZ02001041">
    <property type="protein sequence ID" value="KAE8699201.1"/>
    <property type="molecule type" value="Genomic_DNA"/>
</dbReference>
<dbReference type="InterPro" id="IPR001841">
    <property type="entry name" value="Znf_RING"/>
</dbReference>
<keyword evidence="5" id="KW-0732">Signal</keyword>
<accession>A0A6A3A4G9</accession>
<dbReference type="AlphaFoldDB" id="A0A6A3A4G9"/>
<evidence type="ECO:0000256" key="10">
    <source>
        <dbReference type="SAM" id="MobiDB-lite"/>
    </source>
</evidence>
<keyword evidence="6 9" id="KW-0863">Zinc-finger</keyword>
<dbReference type="InterPro" id="IPR011051">
    <property type="entry name" value="RmlC_Cupin_sf"/>
</dbReference>
<dbReference type="Pfam" id="PF00190">
    <property type="entry name" value="Cupin_1"/>
    <property type="match status" value="1"/>
</dbReference>
<dbReference type="GO" id="GO:0016567">
    <property type="term" value="P:protein ubiquitination"/>
    <property type="evidence" value="ECO:0007669"/>
    <property type="project" value="TreeGrafter"/>
</dbReference>
<dbReference type="GO" id="GO:0061630">
    <property type="term" value="F:ubiquitin protein ligase activity"/>
    <property type="evidence" value="ECO:0007669"/>
    <property type="project" value="UniProtKB-EC"/>
</dbReference>
<feature type="domain" description="RING-type" evidence="11">
    <location>
        <begin position="343"/>
        <end position="384"/>
    </location>
</feature>
<dbReference type="FunFam" id="3.30.40.10:FF:000127">
    <property type="entry name" value="E3 ubiquitin-protein ligase RNF181"/>
    <property type="match status" value="1"/>
</dbReference>
<dbReference type="InterPro" id="IPR039525">
    <property type="entry name" value="RNF126-like_zinc-ribbon"/>
</dbReference>
<keyword evidence="3" id="KW-0808">Transferase</keyword>
<dbReference type="Pfam" id="PF14369">
    <property type="entry name" value="Zn_ribbon_19"/>
    <property type="match status" value="1"/>
</dbReference>
<name>A0A6A3A4G9_HIBSY</name>
<dbReference type="EC" id="2.3.2.27" evidence="2"/>
<keyword evidence="13" id="KW-1185">Reference proteome</keyword>
<dbReference type="PANTHER" id="PTHR15710:SF22">
    <property type="entry name" value="RING-TYPE E3 UBIQUITIN TRANSFERASE"/>
    <property type="match status" value="1"/>
</dbReference>
<feature type="region of interest" description="Disordered" evidence="10">
    <location>
        <begin position="441"/>
        <end position="468"/>
    </location>
</feature>
<evidence type="ECO:0000313" key="13">
    <source>
        <dbReference type="Proteomes" id="UP000436088"/>
    </source>
</evidence>
<dbReference type="PANTHER" id="PTHR15710">
    <property type="entry name" value="E3 UBIQUITIN-PROTEIN LIGASE PRAJA"/>
    <property type="match status" value="1"/>
</dbReference>
<dbReference type="InterPro" id="IPR006045">
    <property type="entry name" value="Cupin_1"/>
</dbReference>
<evidence type="ECO:0000256" key="9">
    <source>
        <dbReference type="PROSITE-ProRule" id="PRU00175"/>
    </source>
</evidence>
<evidence type="ECO:0000256" key="6">
    <source>
        <dbReference type="ARBA" id="ARBA00022771"/>
    </source>
</evidence>
<dbReference type="GO" id="GO:0005737">
    <property type="term" value="C:cytoplasm"/>
    <property type="evidence" value="ECO:0007669"/>
    <property type="project" value="TreeGrafter"/>
</dbReference>
<reference evidence="12" key="1">
    <citation type="submission" date="2019-09" db="EMBL/GenBank/DDBJ databases">
        <title>Draft genome information of white flower Hibiscus syriacus.</title>
        <authorList>
            <person name="Kim Y.-M."/>
        </authorList>
    </citation>
    <scope>NUCLEOTIDE SEQUENCE [LARGE SCALE GENOMIC DNA]</scope>
    <source>
        <strain evidence="12">YM2019G1</strain>
    </source>
</reference>
<dbReference type="SUPFAM" id="SSF57850">
    <property type="entry name" value="RING/U-box"/>
    <property type="match status" value="1"/>
</dbReference>
<dbReference type="InterPro" id="IPR013083">
    <property type="entry name" value="Znf_RING/FYVE/PHD"/>
</dbReference>
<organism evidence="12 13">
    <name type="scientific">Hibiscus syriacus</name>
    <name type="common">Rose of Sharon</name>
    <dbReference type="NCBI Taxonomy" id="106335"/>
    <lineage>
        <taxon>Eukaryota</taxon>
        <taxon>Viridiplantae</taxon>
        <taxon>Streptophyta</taxon>
        <taxon>Embryophyta</taxon>
        <taxon>Tracheophyta</taxon>
        <taxon>Spermatophyta</taxon>
        <taxon>Magnoliopsida</taxon>
        <taxon>eudicotyledons</taxon>
        <taxon>Gunneridae</taxon>
        <taxon>Pentapetalae</taxon>
        <taxon>rosids</taxon>
        <taxon>malvids</taxon>
        <taxon>Malvales</taxon>
        <taxon>Malvaceae</taxon>
        <taxon>Malvoideae</taxon>
        <taxon>Hibiscus</taxon>
    </lineage>
</organism>
<dbReference type="GO" id="GO:0008270">
    <property type="term" value="F:zinc ion binding"/>
    <property type="evidence" value="ECO:0007669"/>
    <property type="project" value="UniProtKB-KW"/>
</dbReference>
<dbReference type="PROSITE" id="PS50089">
    <property type="entry name" value="ZF_RING_2"/>
    <property type="match status" value="1"/>
</dbReference>
<feature type="compositionally biased region" description="Low complexity" evidence="10">
    <location>
        <begin position="441"/>
        <end position="459"/>
    </location>
</feature>
<dbReference type="Pfam" id="PF13639">
    <property type="entry name" value="zf-RING_2"/>
    <property type="match status" value="1"/>
</dbReference>